<comment type="caution">
    <text evidence="3">The sequence shown here is derived from an EMBL/GenBank/DDBJ whole genome shotgun (WGS) entry which is preliminary data.</text>
</comment>
<dbReference type="EMBL" id="JBGFUD010001281">
    <property type="protein sequence ID" value="MFH4976057.1"/>
    <property type="molecule type" value="Genomic_DNA"/>
</dbReference>
<keyword evidence="1" id="KW-1133">Transmembrane helix</keyword>
<proteinExistence type="predicted"/>
<accession>A0ABD6EHL9</accession>
<name>A0ABD6EHL9_9BILA</name>
<reference evidence="3 4" key="1">
    <citation type="submission" date="2024-08" db="EMBL/GenBank/DDBJ databases">
        <title>Gnathostoma spinigerum genome.</title>
        <authorList>
            <person name="Gonzalez-Bertolin B."/>
            <person name="Monzon S."/>
            <person name="Zaballos A."/>
            <person name="Jimenez P."/>
            <person name="Dekumyoy P."/>
            <person name="Varona S."/>
            <person name="Cuesta I."/>
            <person name="Sumanam S."/>
            <person name="Adisakwattana P."/>
            <person name="Gasser R.B."/>
            <person name="Hernandez-Gonzalez A."/>
            <person name="Young N.D."/>
            <person name="Perteguer M.J."/>
        </authorList>
    </citation>
    <scope>NUCLEOTIDE SEQUENCE [LARGE SCALE GENOMIC DNA]</scope>
    <source>
        <strain evidence="3">AL3</strain>
        <tissue evidence="3">Liver</tissue>
    </source>
</reference>
<dbReference type="Proteomes" id="UP001608902">
    <property type="component" value="Unassembled WGS sequence"/>
</dbReference>
<feature type="transmembrane region" description="Helical" evidence="1">
    <location>
        <begin position="128"/>
        <end position="149"/>
    </location>
</feature>
<dbReference type="AlphaFoldDB" id="A0ABD6EHL9"/>
<evidence type="ECO:0000256" key="2">
    <source>
        <dbReference type="SAM" id="SignalP"/>
    </source>
</evidence>
<keyword evidence="1" id="KW-0472">Membrane</keyword>
<evidence type="ECO:0000256" key="1">
    <source>
        <dbReference type="SAM" id="Phobius"/>
    </source>
</evidence>
<feature type="signal peptide" evidence="2">
    <location>
        <begin position="1"/>
        <end position="20"/>
    </location>
</feature>
<feature type="chain" id="PRO_5044776204" evidence="2">
    <location>
        <begin position="21"/>
        <end position="157"/>
    </location>
</feature>
<keyword evidence="1" id="KW-0812">Transmembrane</keyword>
<evidence type="ECO:0000313" key="4">
    <source>
        <dbReference type="Proteomes" id="UP001608902"/>
    </source>
</evidence>
<keyword evidence="2" id="KW-0732">Signal</keyword>
<protein>
    <submittedName>
        <fullName evidence="3">Uncharacterized protein</fullName>
    </submittedName>
</protein>
<organism evidence="3 4">
    <name type="scientific">Gnathostoma spinigerum</name>
    <dbReference type="NCBI Taxonomy" id="75299"/>
    <lineage>
        <taxon>Eukaryota</taxon>
        <taxon>Metazoa</taxon>
        <taxon>Ecdysozoa</taxon>
        <taxon>Nematoda</taxon>
        <taxon>Chromadorea</taxon>
        <taxon>Rhabditida</taxon>
        <taxon>Spirurina</taxon>
        <taxon>Gnathostomatomorpha</taxon>
        <taxon>Gnathostomatoidea</taxon>
        <taxon>Gnathostomatidae</taxon>
        <taxon>Gnathostoma</taxon>
    </lineage>
</organism>
<gene>
    <name evidence="3" type="ORF">AB6A40_002766</name>
</gene>
<evidence type="ECO:0000313" key="3">
    <source>
        <dbReference type="EMBL" id="MFH4976057.1"/>
    </source>
</evidence>
<keyword evidence="4" id="KW-1185">Reference proteome</keyword>
<sequence>MDVTLSSIFWMIILPLVVLSDSVPTLDSEDGDYEDEASDDIRWVPVVQRNLTELITIALQYAASDETKESLERSSEEIKRERLERIGKMLNASYQKLIRDTEVGYQKMKFLEQKGSLTQANPSMRCSMYAMLTSSTLCSVILLIIHWLWSEKVTFAE</sequence>